<dbReference type="PATRIC" id="fig|1114963.3.peg.3117"/>
<dbReference type="GO" id="GO:0006935">
    <property type="term" value="P:chemotaxis"/>
    <property type="evidence" value="ECO:0007669"/>
    <property type="project" value="UniProtKB-KW"/>
</dbReference>
<dbReference type="NCBIfam" id="TIGR00207">
    <property type="entry name" value="fliG"/>
    <property type="match status" value="1"/>
</dbReference>
<evidence type="ECO:0000256" key="2">
    <source>
        <dbReference type="ARBA" id="ARBA00004413"/>
    </source>
</evidence>
<evidence type="ECO:0000256" key="7">
    <source>
        <dbReference type="ARBA" id="ARBA00022779"/>
    </source>
</evidence>
<feature type="domain" description="Flagellar motor switch protein FliG N-terminal" evidence="13">
    <location>
        <begin position="7"/>
        <end position="103"/>
    </location>
</feature>
<dbReference type="PANTHER" id="PTHR30534">
    <property type="entry name" value="FLAGELLAR MOTOR SWITCH PROTEIN FLIG"/>
    <property type="match status" value="1"/>
</dbReference>
<dbReference type="OrthoDB" id="9780302at2"/>
<evidence type="ECO:0000259" key="13">
    <source>
        <dbReference type="Pfam" id="PF14842"/>
    </source>
</evidence>
<feature type="domain" description="Flagellar motor switch protein FliG middle" evidence="12">
    <location>
        <begin position="118"/>
        <end position="192"/>
    </location>
</feature>
<proteinExistence type="inferred from homology"/>
<keyword evidence="14" id="KW-0282">Flagellum</keyword>
<dbReference type="SUPFAM" id="SSF48029">
    <property type="entry name" value="FliG"/>
    <property type="match status" value="2"/>
</dbReference>
<dbReference type="PRINTS" id="PR00954">
    <property type="entry name" value="FLGMOTORFLIG"/>
</dbReference>
<dbReference type="GO" id="GO:0009425">
    <property type="term" value="C:bacterial-type flagellum basal body"/>
    <property type="evidence" value="ECO:0007669"/>
    <property type="project" value="UniProtKB-SubCell"/>
</dbReference>
<protein>
    <recommendedName>
        <fullName evidence="4">Flagellar motor switch protein FliG</fullName>
    </recommendedName>
</protein>
<feature type="domain" description="Flagellar motor switch protein FliG C-terminal" evidence="11">
    <location>
        <begin position="221"/>
        <end position="326"/>
    </location>
</feature>
<dbReference type="EMBL" id="JACU01000006">
    <property type="protein sequence ID" value="KMS54290.1"/>
    <property type="molecule type" value="Genomic_DNA"/>
</dbReference>
<sequence>MTEIAPLQAADSAAVMMMLLAEEQTAELLSALDPRELRLLGEKMVALGEIGPDVIAQAIAGFVAKTERMGLVAHDRVGQVHAMMSRAVGDVKADNVMRRIAPAAPQTSPLELARWLTPDALVPLLKGEHPQAIAVLLIQLDPEVAAAVLHALPPLVQPEIVHRIATLGPVAPQAIEMLEELLSRRITESHGQRPLQMGGAREAAEIINGIGKVAEKHVMGALAKRDKVLARQIEEEMFKFEHLFVLDAQAMGALLRDVPNETLIDALKGIAEDEREVFFRAMSSRAADGVRDEIAARGRVKLADVVAAQKDVVAVARKLAADGTIVFGSGGDDDYV</sequence>
<comment type="function">
    <text evidence="10">FliG is one of three proteins (FliG, FliN, FliM) that forms the rotor-mounted switch complex (C ring), located at the base of the basal body. This complex interacts with the CheY and CheZ chemotaxis proteins, in addition to contacting components of the motor that determine the direction of flagellar rotation.</text>
</comment>
<dbReference type="GO" id="GO:0003774">
    <property type="term" value="F:cytoskeletal motor activity"/>
    <property type="evidence" value="ECO:0007669"/>
    <property type="project" value="InterPro"/>
</dbReference>
<evidence type="ECO:0000256" key="1">
    <source>
        <dbReference type="ARBA" id="ARBA00004117"/>
    </source>
</evidence>
<reference evidence="14 15" key="1">
    <citation type="journal article" date="2015" name="G3 (Bethesda)">
        <title>Insights into Ongoing Evolution of the Hexachlorocyclohexane Catabolic Pathway from Comparative Genomics of Ten Sphingomonadaceae Strains.</title>
        <authorList>
            <person name="Pearce S.L."/>
            <person name="Oakeshott J.G."/>
            <person name="Pandey G."/>
        </authorList>
    </citation>
    <scope>NUCLEOTIDE SEQUENCE [LARGE SCALE GENOMIC DNA]</scope>
    <source>
        <strain evidence="14 15">LL02</strain>
    </source>
</reference>
<keyword evidence="14" id="KW-0966">Cell projection</keyword>
<evidence type="ECO:0000313" key="15">
    <source>
        <dbReference type="Proteomes" id="UP000052268"/>
    </source>
</evidence>
<dbReference type="Pfam" id="PF14842">
    <property type="entry name" value="FliG_N"/>
    <property type="match status" value="1"/>
</dbReference>
<keyword evidence="6" id="KW-0145">Chemotaxis</keyword>
<keyword evidence="15" id="KW-1185">Reference proteome</keyword>
<accession>A0A0J8AHJ0</accession>
<keyword evidence="5" id="KW-1003">Cell membrane</keyword>
<evidence type="ECO:0000256" key="10">
    <source>
        <dbReference type="ARBA" id="ARBA00025598"/>
    </source>
</evidence>
<keyword evidence="8" id="KW-0472">Membrane</keyword>
<evidence type="ECO:0000256" key="3">
    <source>
        <dbReference type="ARBA" id="ARBA00010299"/>
    </source>
</evidence>
<evidence type="ECO:0000256" key="8">
    <source>
        <dbReference type="ARBA" id="ARBA00023136"/>
    </source>
</evidence>
<evidence type="ECO:0000256" key="6">
    <source>
        <dbReference type="ARBA" id="ARBA00022500"/>
    </source>
</evidence>
<dbReference type="Proteomes" id="UP000052268">
    <property type="component" value="Unassembled WGS sequence"/>
</dbReference>
<dbReference type="InterPro" id="IPR032779">
    <property type="entry name" value="FliG_M"/>
</dbReference>
<evidence type="ECO:0000256" key="9">
    <source>
        <dbReference type="ARBA" id="ARBA00023143"/>
    </source>
</evidence>
<dbReference type="InterPro" id="IPR000090">
    <property type="entry name" value="Flg_Motor_Flig"/>
</dbReference>
<evidence type="ECO:0000256" key="4">
    <source>
        <dbReference type="ARBA" id="ARBA00021870"/>
    </source>
</evidence>
<gene>
    <name evidence="14" type="ORF">V474_21390</name>
</gene>
<keyword evidence="7" id="KW-0283">Flagellar rotation</keyword>
<dbReference type="Pfam" id="PF14841">
    <property type="entry name" value="FliG_M"/>
    <property type="match status" value="1"/>
</dbReference>
<comment type="subcellular location">
    <subcellularLocation>
        <location evidence="1">Bacterial flagellum basal body</location>
    </subcellularLocation>
    <subcellularLocation>
        <location evidence="2">Cell membrane</location>
        <topology evidence="2">Peripheral membrane protein</topology>
        <orientation evidence="2">Cytoplasmic side</orientation>
    </subcellularLocation>
</comment>
<dbReference type="GO" id="GO:0071973">
    <property type="term" value="P:bacterial-type flagellum-dependent cell motility"/>
    <property type="evidence" value="ECO:0007669"/>
    <property type="project" value="InterPro"/>
</dbReference>
<dbReference type="RefSeq" id="WP_059152272.1">
    <property type="nucleotide sequence ID" value="NZ_KQ130455.1"/>
</dbReference>
<evidence type="ECO:0000259" key="11">
    <source>
        <dbReference type="Pfam" id="PF01706"/>
    </source>
</evidence>
<evidence type="ECO:0000259" key="12">
    <source>
        <dbReference type="Pfam" id="PF14841"/>
    </source>
</evidence>
<evidence type="ECO:0000313" key="14">
    <source>
        <dbReference type="EMBL" id="KMS54290.1"/>
    </source>
</evidence>
<dbReference type="PANTHER" id="PTHR30534:SF0">
    <property type="entry name" value="FLAGELLAR MOTOR SWITCH PROTEIN FLIG"/>
    <property type="match status" value="1"/>
</dbReference>
<dbReference type="InterPro" id="IPR011002">
    <property type="entry name" value="FliG_a-hlx"/>
</dbReference>
<dbReference type="InterPro" id="IPR028263">
    <property type="entry name" value="FliG_N"/>
</dbReference>
<dbReference type="AlphaFoldDB" id="A0A0J8AHJ0"/>
<dbReference type="GO" id="GO:0005886">
    <property type="term" value="C:plasma membrane"/>
    <property type="evidence" value="ECO:0007669"/>
    <property type="project" value="UniProtKB-SubCell"/>
</dbReference>
<comment type="caution">
    <text evidence="14">The sequence shown here is derived from an EMBL/GenBank/DDBJ whole genome shotgun (WGS) entry which is preliminary data.</text>
</comment>
<dbReference type="InterPro" id="IPR023087">
    <property type="entry name" value="Flg_Motor_Flig_C"/>
</dbReference>
<keyword evidence="14" id="KW-0969">Cilium</keyword>
<keyword evidence="9" id="KW-0975">Bacterial flagellum</keyword>
<organism evidence="14 15">
    <name type="scientific">Novosphingobium barchaimii LL02</name>
    <dbReference type="NCBI Taxonomy" id="1114963"/>
    <lineage>
        <taxon>Bacteria</taxon>
        <taxon>Pseudomonadati</taxon>
        <taxon>Pseudomonadota</taxon>
        <taxon>Alphaproteobacteria</taxon>
        <taxon>Sphingomonadales</taxon>
        <taxon>Sphingomonadaceae</taxon>
        <taxon>Novosphingobium</taxon>
    </lineage>
</organism>
<dbReference type="Gene3D" id="1.10.220.30">
    <property type="match status" value="3"/>
</dbReference>
<evidence type="ECO:0000256" key="5">
    <source>
        <dbReference type="ARBA" id="ARBA00022475"/>
    </source>
</evidence>
<name>A0A0J8AHJ0_9SPHN</name>
<comment type="similarity">
    <text evidence="3">Belongs to the FliG family.</text>
</comment>
<dbReference type="Pfam" id="PF01706">
    <property type="entry name" value="FliG_C"/>
    <property type="match status" value="1"/>
</dbReference>